<evidence type="ECO:0000256" key="1">
    <source>
        <dbReference type="ARBA" id="ARBA00010857"/>
    </source>
</evidence>
<dbReference type="AlphaFoldDB" id="A0A7K4NQ73"/>
<evidence type="ECO:0000256" key="3">
    <source>
        <dbReference type="ARBA" id="ARBA00022737"/>
    </source>
</evidence>
<organism evidence="8 9">
    <name type="scientific">Marine Group I thaumarchaeote</name>
    <dbReference type="NCBI Taxonomy" id="2511932"/>
    <lineage>
        <taxon>Archaea</taxon>
        <taxon>Nitrososphaerota</taxon>
        <taxon>Marine Group I</taxon>
    </lineage>
</organism>
<feature type="compositionally biased region" description="Basic and acidic residues" evidence="6">
    <location>
        <begin position="102"/>
        <end position="121"/>
    </location>
</feature>
<evidence type="ECO:0000256" key="5">
    <source>
        <dbReference type="ARBA" id="ARBA00023163"/>
    </source>
</evidence>
<dbReference type="EMBL" id="JACASX010000004">
    <property type="protein sequence ID" value="NWK05204.1"/>
    <property type="molecule type" value="Genomic_DNA"/>
</dbReference>
<dbReference type="InterPro" id="IPR036915">
    <property type="entry name" value="Cyclin-like_sf"/>
</dbReference>
<proteinExistence type="inferred from homology"/>
<dbReference type="PANTHER" id="PTHR11618:SF13">
    <property type="entry name" value="TRANSCRIPTION INITIATION FACTOR IIB"/>
    <property type="match status" value="1"/>
</dbReference>
<dbReference type="PANTHER" id="PTHR11618">
    <property type="entry name" value="TRANSCRIPTION INITIATION FACTOR IIB-RELATED"/>
    <property type="match status" value="1"/>
</dbReference>
<evidence type="ECO:0000256" key="2">
    <source>
        <dbReference type="ARBA" id="ARBA00013932"/>
    </source>
</evidence>
<dbReference type="PROSITE" id="PS00782">
    <property type="entry name" value="TFIIB"/>
    <property type="match status" value="1"/>
</dbReference>
<accession>A0A7K4NQ73</accession>
<evidence type="ECO:0000259" key="7">
    <source>
        <dbReference type="Pfam" id="PF00382"/>
    </source>
</evidence>
<evidence type="ECO:0000256" key="6">
    <source>
        <dbReference type="SAM" id="MobiDB-lite"/>
    </source>
</evidence>
<evidence type="ECO:0000313" key="8">
    <source>
        <dbReference type="EMBL" id="NWK05204.1"/>
    </source>
</evidence>
<reference evidence="8 9" key="1">
    <citation type="journal article" date="2019" name="Environ. Microbiol.">
        <title>Genomics insights into ecotype formation of ammonia-oxidizing archaea in the deep ocean.</title>
        <authorList>
            <person name="Wang Y."/>
            <person name="Huang J.M."/>
            <person name="Cui G.J."/>
            <person name="Nunoura T."/>
            <person name="Takaki Y."/>
            <person name="Li W.L."/>
            <person name="Li J."/>
            <person name="Gao Z.M."/>
            <person name="Takai K."/>
            <person name="Zhang A.Q."/>
            <person name="Stepanauskas R."/>
        </authorList>
    </citation>
    <scope>NUCLEOTIDE SEQUENCE [LARGE SCALE GENOMIC DNA]</scope>
    <source>
        <strain evidence="8 9">F20</strain>
    </source>
</reference>
<dbReference type="Gene3D" id="1.10.472.10">
    <property type="entry name" value="Cyclin-like"/>
    <property type="match status" value="1"/>
</dbReference>
<dbReference type="Proteomes" id="UP000526196">
    <property type="component" value="Unassembled WGS sequence"/>
</dbReference>
<dbReference type="SUPFAM" id="SSF47954">
    <property type="entry name" value="Cyclin-like"/>
    <property type="match status" value="1"/>
</dbReference>
<keyword evidence="4" id="KW-0805">Transcription regulation</keyword>
<feature type="domain" description="Transcription factor TFIIB cyclin-like" evidence="7">
    <location>
        <begin position="293"/>
        <end position="363"/>
    </location>
</feature>
<keyword evidence="3" id="KW-0677">Repeat</keyword>
<gene>
    <name evidence="8" type="ORF">HX833_03825</name>
</gene>
<evidence type="ECO:0000313" key="9">
    <source>
        <dbReference type="Proteomes" id="UP000526196"/>
    </source>
</evidence>
<dbReference type="Gene3D" id="1.10.472.170">
    <property type="match status" value="1"/>
</dbReference>
<dbReference type="GO" id="GO:0017025">
    <property type="term" value="F:TBP-class protein binding"/>
    <property type="evidence" value="ECO:0007669"/>
    <property type="project" value="InterPro"/>
</dbReference>
<dbReference type="GO" id="GO:0070897">
    <property type="term" value="P:transcription preinitiation complex assembly"/>
    <property type="evidence" value="ECO:0007669"/>
    <property type="project" value="InterPro"/>
</dbReference>
<comment type="caution">
    <text evidence="8">The sequence shown here is derived from an EMBL/GenBank/DDBJ whole genome shotgun (WGS) entry which is preliminary data.</text>
</comment>
<feature type="region of interest" description="Disordered" evidence="6">
    <location>
        <begin position="102"/>
        <end position="141"/>
    </location>
</feature>
<dbReference type="InterPro" id="IPR000812">
    <property type="entry name" value="TFIIB"/>
</dbReference>
<comment type="similarity">
    <text evidence="1">Belongs to the TFIIB family.</text>
</comment>
<evidence type="ECO:0000256" key="4">
    <source>
        <dbReference type="ARBA" id="ARBA00023015"/>
    </source>
</evidence>
<keyword evidence="5" id="KW-0804">Transcription</keyword>
<dbReference type="InterPro" id="IPR013150">
    <property type="entry name" value="TFIIB_cyclin"/>
</dbReference>
<protein>
    <recommendedName>
        <fullName evidence="2">Transcription initiation factor IIB</fullName>
    </recommendedName>
</protein>
<name>A0A7K4NQ73_9ARCH</name>
<dbReference type="CDD" id="cd00043">
    <property type="entry name" value="CYCLIN_SF"/>
    <property type="match status" value="1"/>
</dbReference>
<dbReference type="GO" id="GO:0097550">
    <property type="term" value="C:transcription preinitiation complex"/>
    <property type="evidence" value="ECO:0007669"/>
    <property type="project" value="TreeGrafter"/>
</dbReference>
<dbReference type="Pfam" id="PF00382">
    <property type="entry name" value="TFIIB"/>
    <property type="match status" value="1"/>
</dbReference>
<sequence length="377" mass="43110">MNESYSYSRPTDQLLGFDDVDRSYRVDHMTDEDCPICNKKLKPKTVYDAGRTDSVCANCLMYVIPDQIIPETDDTPSEAAISPDEIPIAPLTKYDPNKEEFGEKIDKSDEDTKAKQERVDKFGSSSMMGTRDAKGKPVKSVGKRIVNKKTGKQMSLYQRLAVLDRRIPTSKHDREWAFWRRTVMKIIEEVLPGIANKYVRDDVYTLFKKCLRKKLLHGRKFTIFLASCIQIETKRSGKDVSDYEKIDEKIQGDWKKKVTQYNHLIQKKCILSENPDTNLPHSSPEKYVEEITNAVCTAMKIDNHEEISSAASKILKNVEVLGKKPKNLAAAAVYLSCREHEYEIDIFKMVKIVETSSATIKAIARELNDKLRLDISL</sequence>
<dbReference type="InterPro" id="IPR023486">
    <property type="entry name" value="TFIIB_CS"/>
</dbReference>